<dbReference type="RefSeq" id="WP_135267604.1">
    <property type="nucleotide sequence ID" value="NZ_CP038436.1"/>
</dbReference>
<feature type="transmembrane region" description="Helical" evidence="1">
    <location>
        <begin position="353"/>
        <end position="371"/>
    </location>
</feature>
<proteinExistence type="predicted"/>
<evidence type="ECO:0000313" key="2">
    <source>
        <dbReference type="EMBL" id="QBX55613.1"/>
    </source>
</evidence>
<dbReference type="EMBL" id="CP038436">
    <property type="protein sequence ID" value="QBX55613.1"/>
    <property type="molecule type" value="Genomic_DNA"/>
</dbReference>
<evidence type="ECO:0000313" key="3">
    <source>
        <dbReference type="Proteomes" id="UP000294853"/>
    </source>
</evidence>
<dbReference type="AlphaFoldDB" id="A0A4P7IG56"/>
<dbReference type="Proteomes" id="UP000294853">
    <property type="component" value="Chromosome"/>
</dbReference>
<keyword evidence="1" id="KW-1133">Transmembrane helix</keyword>
<feature type="transmembrane region" description="Helical" evidence="1">
    <location>
        <begin position="115"/>
        <end position="132"/>
    </location>
</feature>
<feature type="transmembrane region" description="Helical" evidence="1">
    <location>
        <begin position="138"/>
        <end position="157"/>
    </location>
</feature>
<accession>A0A4P7IG56</accession>
<keyword evidence="3" id="KW-1185">Reference proteome</keyword>
<dbReference type="KEGG" id="nsn:EXE58_09210"/>
<keyword evidence="1" id="KW-0812">Transmembrane</keyword>
<name>A0A4P7IG56_9ACTN</name>
<evidence type="ECO:0000256" key="1">
    <source>
        <dbReference type="SAM" id="Phobius"/>
    </source>
</evidence>
<reference evidence="2 3" key="1">
    <citation type="submission" date="2019-03" db="EMBL/GenBank/DDBJ databases">
        <title>Three New Species of Nocardioides, Nocardioides euryhalodurans sp. nov., Nocardioides seonyuensis sp. nov. and Nocardioides eburneoflavus sp. nov. Iolated from Soil.</title>
        <authorList>
            <person name="Roh S.G."/>
            <person name="Lee C."/>
            <person name="Kim M.-K."/>
            <person name="Kim S.B."/>
        </authorList>
    </citation>
    <scope>NUCLEOTIDE SEQUENCE [LARGE SCALE GENOMIC DNA]</scope>
    <source>
        <strain evidence="2 3">MMS17-SY207-3</strain>
    </source>
</reference>
<protein>
    <recommendedName>
        <fullName evidence="4">Glycosyltransferase RgtA/B/C/D-like domain-containing protein</fullName>
    </recommendedName>
</protein>
<gene>
    <name evidence="2" type="ORF">EXE58_09210</name>
</gene>
<feature type="transmembrane region" description="Helical" evidence="1">
    <location>
        <begin position="12"/>
        <end position="37"/>
    </location>
</feature>
<feature type="transmembrane region" description="Helical" evidence="1">
    <location>
        <begin position="285"/>
        <end position="302"/>
    </location>
</feature>
<feature type="transmembrane region" description="Helical" evidence="1">
    <location>
        <begin position="314"/>
        <end position="333"/>
    </location>
</feature>
<dbReference type="OrthoDB" id="3778510at2"/>
<feature type="transmembrane region" description="Helical" evidence="1">
    <location>
        <begin position="83"/>
        <end position="108"/>
    </location>
</feature>
<feature type="transmembrane region" description="Helical" evidence="1">
    <location>
        <begin position="218"/>
        <end position="238"/>
    </location>
</feature>
<sequence length="596" mass="64603">MTGAVDHRPGKTWWAAVVSVFVVQAATVVVLTSRNYFFMEDFRFLVQLREGPIDAELLGYDVFGHFVPGLALGNHLFAQAFGASWTAASVVILAFQLGGSVAFLRLLIALHGRTWWLPGALAAFALSVVMLYSSVWWAATWTMGATTVCAVSAFGCAQRYFNTRRRRHLLSLAVMAALSFSFFEKSVVLCVYVGLFALVVGKLDERESWRQRLRGALAVWPVWLTLGTLASIDLALYFAGGHHENLSEPPPLALTGEYLLRALPEGSFTTVLGVVHPSVGPPGPQWLVPATTTTLFVLIMAWTSWRSRLAARAWLWFLACALVSVGFVALGRLGTLGVDMTAQMLRYQVETNYLVLVALTIAVPAALHTLAHGARARLWHLRGVIAVGVVIALVPGWIASVRVISETGPGRTADEYFAALRTGGPPPGPFLEYPVPAWIVPAFQYPWNMSSVIFPLVNPRAETTTDPRGSYVVTYDGTVREVALDYLYGPAKTAWCGGPEPAAITLVTGMQSPRQPDWDPLLVVVDHVAEGRATVSFTGKDENGTPTSAAGMLGSVFVVEGRGRLAFPTTVALSEVVLFVEGVRVCIERFGIAVAR</sequence>
<keyword evidence="1" id="KW-0472">Membrane</keyword>
<evidence type="ECO:0008006" key="4">
    <source>
        <dbReference type="Google" id="ProtNLM"/>
    </source>
</evidence>
<feature type="transmembrane region" description="Helical" evidence="1">
    <location>
        <begin position="383"/>
        <end position="404"/>
    </location>
</feature>
<organism evidence="2 3">
    <name type="scientific">Nocardioides seonyuensis</name>
    <dbReference type="NCBI Taxonomy" id="2518371"/>
    <lineage>
        <taxon>Bacteria</taxon>
        <taxon>Bacillati</taxon>
        <taxon>Actinomycetota</taxon>
        <taxon>Actinomycetes</taxon>
        <taxon>Propionibacteriales</taxon>
        <taxon>Nocardioidaceae</taxon>
        <taxon>Nocardioides</taxon>
    </lineage>
</organism>